<dbReference type="Proteomes" id="UP000824238">
    <property type="component" value="Unassembled WGS sequence"/>
</dbReference>
<dbReference type="EMBL" id="DVHH01000172">
    <property type="protein sequence ID" value="HIR55351.1"/>
    <property type="molecule type" value="Genomic_DNA"/>
</dbReference>
<dbReference type="PANTHER" id="PTHR10885:SF0">
    <property type="entry name" value="ISOPENTENYL-DIPHOSPHATE DELTA-ISOMERASE"/>
    <property type="match status" value="1"/>
</dbReference>
<accession>A0A9D1DM43</accession>
<protein>
    <submittedName>
        <fullName evidence="3">NUDIX domain-containing protein</fullName>
    </submittedName>
</protein>
<sequence length="182" mass="20629">MSRELWDVYSFDRRPTGRTMYRGDPIPDGAFHLVVHICVFSPDGRMLIQQRRESKRSWPGLWDLSAGGCALAGEDSRRAAERELYEELGLRASFAGQRPALSIGFETGFDDVFFTGYAGAPEALRLQPEEVQAVRWAEAGQVLRLLDEGRFVPYHASFIRLLFDTREHGGGLDRHGRELTKE</sequence>
<evidence type="ECO:0000313" key="3">
    <source>
        <dbReference type="EMBL" id="HIR55351.1"/>
    </source>
</evidence>
<dbReference type="InterPro" id="IPR000086">
    <property type="entry name" value="NUDIX_hydrolase_dom"/>
</dbReference>
<dbReference type="SUPFAM" id="SSF55811">
    <property type="entry name" value="Nudix"/>
    <property type="match status" value="1"/>
</dbReference>
<organism evidence="3 4">
    <name type="scientific">Candidatus Scatomorpha intestinigallinarum</name>
    <dbReference type="NCBI Taxonomy" id="2840923"/>
    <lineage>
        <taxon>Bacteria</taxon>
        <taxon>Bacillati</taxon>
        <taxon>Bacillota</taxon>
        <taxon>Clostridia</taxon>
        <taxon>Eubacteriales</taxon>
        <taxon>Candidatus Scatomorpha</taxon>
    </lineage>
</organism>
<dbReference type="AlphaFoldDB" id="A0A9D1DM43"/>
<dbReference type="PANTHER" id="PTHR10885">
    <property type="entry name" value="ISOPENTENYL-DIPHOSPHATE DELTA-ISOMERASE"/>
    <property type="match status" value="1"/>
</dbReference>
<dbReference type="PROSITE" id="PS00893">
    <property type="entry name" value="NUDIX_BOX"/>
    <property type="match status" value="1"/>
</dbReference>
<proteinExistence type="predicted"/>
<gene>
    <name evidence="3" type="ORF">IAD36_07160</name>
</gene>
<dbReference type="CDD" id="cd04693">
    <property type="entry name" value="NUDIX_Hydrolase"/>
    <property type="match status" value="1"/>
</dbReference>
<dbReference type="PROSITE" id="PS51462">
    <property type="entry name" value="NUDIX"/>
    <property type="match status" value="1"/>
</dbReference>
<dbReference type="Gene3D" id="3.90.79.10">
    <property type="entry name" value="Nucleoside Triphosphate Pyrophosphohydrolase"/>
    <property type="match status" value="1"/>
</dbReference>
<evidence type="ECO:0000256" key="1">
    <source>
        <dbReference type="ARBA" id="ARBA00022801"/>
    </source>
</evidence>
<dbReference type="InterPro" id="IPR015797">
    <property type="entry name" value="NUDIX_hydrolase-like_dom_sf"/>
</dbReference>
<feature type="domain" description="Nudix hydrolase" evidence="2">
    <location>
        <begin position="30"/>
        <end position="159"/>
    </location>
</feature>
<dbReference type="GO" id="GO:0016787">
    <property type="term" value="F:hydrolase activity"/>
    <property type="evidence" value="ECO:0007669"/>
    <property type="project" value="UniProtKB-KW"/>
</dbReference>
<comment type="caution">
    <text evidence="3">The sequence shown here is derived from an EMBL/GenBank/DDBJ whole genome shotgun (WGS) entry which is preliminary data.</text>
</comment>
<dbReference type="InterPro" id="IPR020084">
    <property type="entry name" value="NUDIX_hydrolase_CS"/>
</dbReference>
<evidence type="ECO:0000313" key="4">
    <source>
        <dbReference type="Proteomes" id="UP000824238"/>
    </source>
</evidence>
<keyword evidence="1" id="KW-0378">Hydrolase</keyword>
<name>A0A9D1DM43_9FIRM</name>
<reference evidence="3" key="2">
    <citation type="journal article" date="2021" name="PeerJ">
        <title>Extensive microbial diversity within the chicken gut microbiome revealed by metagenomics and culture.</title>
        <authorList>
            <person name="Gilroy R."/>
            <person name="Ravi A."/>
            <person name="Getino M."/>
            <person name="Pursley I."/>
            <person name="Horton D.L."/>
            <person name="Alikhan N.F."/>
            <person name="Baker D."/>
            <person name="Gharbi K."/>
            <person name="Hall N."/>
            <person name="Watson M."/>
            <person name="Adriaenssens E.M."/>
            <person name="Foster-Nyarko E."/>
            <person name="Jarju S."/>
            <person name="Secka A."/>
            <person name="Antonio M."/>
            <person name="Oren A."/>
            <person name="Chaudhuri R.R."/>
            <person name="La Ragione R."/>
            <person name="Hildebrand F."/>
            <person name="Pallen M.J."/>
        </authorList>
    </citation>
    <scope>NUCLEOTIDE SEQUENCE</scope>
    <source>
        <strain evidence="3">ChiGjej3B3-7149</strain>
    </source>
</reference>
<dbReference type="Pfam" id="PF00293">
    <property type="entry name" value="NUDIX"/>
    <property type="match status" value="1"/>
</dbReference>
<reference evidence="3" key="1">
    <citation type="submission" date="2020-10" db="EMBL/GenBank/DDBJ databases">
        <authorList>
            <person name="Gilroy R."/>
        </authorList>
    </citation>
    <scope>NUCLEOTIDE SEQUENCE</scope>
    <source>
        <strain evidence="3">ChiGjej3B3-7149</strain>
    </source>
</reference>
<evidence type="ECO:0000259" key="2">
    <source>
        <dbReference type="PROSITE" id="PS51462"/>
    </source>
</evidence>